<dbReference type="SMART" id="SM00564">
    <property type="entry name" value="PQQ"/>
    <property type="match status" value="3"/>
</dbReference>
<keyword evidence="1" id="KW-0732">Signal</keyword>
<dbReference type="RefSeq" id="WP_218476594.1">
    <property type="nucleotide sequence ID" value="NZ_BAABJN010000018.1"/>
</dbReference>
<organism evidence="3 4">
    <name type="scientific">Nocardia iowensis</name>
    <dbReference type="NCBI Taxonomy" id="204891"/>
    <lineage>
        <taxon>Bacteria</taxon>
        <taxon>Bacillati</taxon>
        <taxon>Actinomycetota</taxon>
        <taxon>Actinomycetes</taxon>
        <taxon>Mycobacteriales</taxon>
        <taxon>Nocardiaceae</taxon>
        <taxon>Nocardia</taxon>
    </lineage>
</organism>
<feature type="signal peptide" evidence="1">
    <location>
        <begin position="1"/>
        <end position="26"/>
    </location>
</feature>
<dbReference type="PANTHER" id="PTHR34512:SF30">
    <property type="entry name" value="OUTER MEMBRANE PROTEIN ASSEMBLY FACTOR BAMB"/>
    <property type="match status" value="1"/>
</dbReference>
<evidence type="ECO:0000313" key="3">
    <source>
        <dbReference type="EMBL" id="QXN94149.1"/>
    </source>
</evidence>
<dbReference type="Proteomes" id="UP000694257">
    <property type="component" value="Chromosome"/>
</dbReference>
<evidence type="ECO:0000313" key="4">
    <source>
        <dbReference type="Proteomes" id="UP000694257"/>
    </source>
</evidence>
<keyword evidence="4" id="KW-1185">Reference proteome</keyword>
<dbReference type="InterPro" id="IPR018391">
    <property type="entry name" value="PQQ_b-propeller_rpt"/>
</dbReference>
<evidence type="ECO:0000256" key="1">
    <source>
        <dbReference type="SAM" id="SignalP"/>
    </source>
</evidence>
<feature type="chain" id="PRO_5047035044" evidence="1">
    <location>
        <begin position="27"/>
        <end position="465"/>
    </location>
</feature>
<evidence type="ECO:0000259" key="2">
    <source>
        <dbReference type="Pfam" id="PF13360"/>
    </source>
</evidence>
<dbReference type="PANTHER" id="PTHR34512">
    <property type="entry name" value="CELL SURFACE PROTEIN"/>
    <property type="match status" value="1"/>
</dbReference>
<dbReference type="EMBL" id="CP078145">
    <property type="protein sequence ID" value="QXN94149.1"/>
    <property type="molecule type" value="Genomic_DNA"/>
</dbReference>
<name>A0ABX8RWW5_NOCIO</name>
<sequence>MAWPPGVRNLVLAAVAALVTSAGAVAVLLHPEDTTRKITGTTDAAPGLAWSVDAAATYGRAFAEFRNPIGGTEYDYGSAGFIDAGDTLLTVIGVSDDDMSLRDPMMYGIDAATGKVRWNYPAAELGGCAAAPVDGELVCFTSPSADTPAIVGYDIASGAITRTPVTWNVFALATVDDRVYVAEGDVESDDVRVHAGTLADPDTYWSRAFAMGTSWEDLPYDALDVSHGQGVLTLGADLAGFDLGTGAPTWTAELNGCSRTAVTFAALVLRVNTECPGYRVTGTDILDRTGRILVSTDRAGVHDLTLDRPTDDTIPVLLADTAYDRRDGTVRWTSPDLVHTPADTEGAAPAGTAIAVLGDIALLRDTTTAGALTGLDLRTGQRLWRTTPERFGTVHASDDRVVILSDSTGLWAIDSRTGETVWDIPFRAVNADPDALTGGGELVAKNKARYVYAAPRTMIGLRPLP</sequence>
<accession>A0ABX8RWW5</accession>
<protein>
    <submittedName>
        <fullName evidence="3">PQQ-like beta-propeller repeat protein</fullName>
    </submittedName>
</protein>
<feature type="domain" description="Pyrrolo-quinoline quinone repeat" evidence="2">
    <location>
        <begin position="321"/>
        <end position="423"/>
    </location>
</feature>
<dbReference type="Pfam" id="PF13360">
    <property type="entry name" value="PQQ_2"/>
    <property type="match status" value="1"/>
</dbReference>
<gene>
    <name evidence="3" type="ORF">KV110_14450</name>
</gene>
<reference evidence="3 4" key="1">
    <citation type="submission" date="2021-07" db="EMBL/GenBank/DDBJ databases">
        <title>Whole Genome Sequence of Nocardia Iowensis.</title>
        <authorList>
            <person name="Lamm A."/>
            <person name="Collins-Fairclough A.M."/>
            <person name="Bunk B."/>
            <person name="Sproer C."/>
        </authorList>
    </citation>
    <scope>NUCLEOTIDE SEQUENCE [LARGE SCALE GENOMIC DNA]</scope>
    <source>
        <strain evidence="3 4">NRRL 5646</strain>
    </source>
</reference>
<dbReference type="InterPro" id="IPR002372">
    <property type="entry name" value="PQQ_rpt_dom"/>
</dbReference>
<proteinExistence type="predicted"/>